<dbReference type="AlphaFoldDB" id="A0A843WLW5"/>
<keyword evidence="3" id="KW-1185">Reference proteome</keyword>
<feature type="region of interest" description="Disordered" evidence="1">
    <location>
        <begin position="1"/>
        <end position="109"/>
    </location>
</feature>
<feature type="compositionally biased region" description="Low complexity" evidence="1">
    <location>
        <begin position="96"/>
        <end position="107"/>
    </location>
</feature>
<name>A0A843WLW5_COLES</name>
<reference evidence="2" key="1">
    <citation type="submission" date="2017-07" db="EMBL/GenBank/DDBJ databases">
        <title>Taro Niue Genome Assembly and Annotation.</title>
        <authorList>
            <person name="Atibalentja N."/>
            <person name="Keating K."/>
            <person name="Fields C.J."/>
        </authorList>
    </citation>
    <scope>NUCLEOTIDE SEQUENCE</scope>
    <source>
        <strain evidence="2">Niue_2</strain>
        <tissue evidence="2">Leaf</tissue>
    </source>
</reference>
<evidence type="ECO:0000313" key="3">
    <source>
        <dbReference type="Proteomes" id="UP000652761"/>
    </source>
</evidence>
<dbReference type="EMBL" id="NMUH01003088">
    <property type="protein sequence ID" value="MQM03730.1"/>
    <property type="molecule type" value="Genomic_DNA"/>
</dbReference>
<organism evidence="2 3">
    <name type="scientific">Colocasia esculenta</name>
    <name type="common">Wild taro</name>
    <name type="synonym">Arum esculentum</name>
    <dbReference type="NCBI Taxonomy" id="4460"/>
    <lineage>
        <taxon>Eukaryota</taxon>
        <taxon>Viridiplantae</taxon>
        <taxon>Streptophyta</taxon>
        <taxon>Embryophyta</taxon>
        <taxon>Tracheophyta</taxon>
        <taxon>Spermatophyta</taxon>
        <taxon>Magnoliopsida</taxon>
        <taxon>Liliopsida</taxon>
        <taxon>Araceae</taxon>
        <taxon>Aroideae</taxon>
        <taxon>Colocasieae</taxon>
        <taxon>Colocasia</taxon>
    </lineage>
</organism>
<feature type="compositionally biased region" description="Low complexity" evidence="1">
    <location>
        <begin position="1"/>
        <end position="10"/>
    </location>
</feature>
<accession>A0A843WLW5</accession>
<protein>
    <submittedName>
        <fullName evidence="2">Uncharacterized protein</fullName>
    </submittedName>
</protein>
<evidence type="ECO:0000313" key="2">
    <source>
        <dbReference type="EMBL" id="MQM03730.1"/>
    </source>
</evidence>
<dbReference type="Proteomes" id="UP000652761">
    <property type="component" value="Unassembled WGS sequence"/>
</dbReference>
<feature type="compositionally biased region" description="Basic and acidic residues" evidence="1">
    <location>
        <begin position="80"/>
        <end position="95"/>
    </location>
</feature>
<sequence>MAVKLSLGSPKKPPKHHSSGFLVGVDAKPVVGKPSPWSPLASSCNRTPDEAPNRRIKACKVQTSSQPARVFSPLAKRAKREPWGCKERDMRRQDPSSKQQQNQKQSSHVNTTCAGMCCGQMTRGNIKITTSQKTSKKMILL</sequence>
<comment type="caution">
    <text evidence="2">The sequence shown here is derived from an EMBL/GenBank/DDBJ whole genome shotgun (WGS) entry which is preliminary data.</text>
</comment>
<gene>
    <name evidence="2" type="ORF">Taro_036517</name>
</gene>
<evidence type="ECO:0000256" key="1">
    <source>
        <dbReference type="SAM" id="MobiDB-lite"/>
    </source>
</evidence>
<proteinExistence type="predicted"/>